<dbReference type="InterPro" id="IPR001173">
    <property type="entry name" value="Glyco_trans_2-like"/>
</dbReference>
<reference evidence="2" key="2">
    <citation type="submission" date="2020-09" db="EMBL/GenBank/DDBJ databases">
        <authorList>
            <person name="Sun Q."/>
            <person name="Sedlacek I."/>
        </authorList>
    </citation>
    <scope>NUCLEOTIDE SEQUENCE</scope>
    <source>
        <strain evidence="2">CCM 7664</strain>
    </source>
</reference>
<name>A0A8J3AWD2_9BURK</name>
<dbReference type="InterPro" id="IPR050834">
    <property type="entry name" value="Glycosyltransf_2"/>
</dbReference>
<organism evidence="2 3">
    <name type="scientific">Oxalicibacterium solurbis</name>
    <dbReference type="NCBI Taxonomy" id="69280"/>
    <lineage>
        <taxon>Bacteria</taxon>
        <taxon>Pseudomonadati</taxon>
        <taxon>Pseudomonadota</taxon>
        <taxon>Betaproteobacteria</taxon>
        <taxon>Burkholderiales</taxon>
        <taxon>Oxalobacteraceae</taxon>
        <taxon>Oxalicibacterium</taxon>
    </lineage>
</organism>
<evidence type="ECO:0000313" key="2">
    <source>
        <dbReference type="EMBL" id="GGI54440.1"/>
    </source>
</evidence>
<dbReference type="EMBL" id="BMDP01000002">
    <property type="protein sequence ID" value="GGI54440.1"/>
    <property type="molecule type" value="Genomic_DNA"/>
</dbReference>
<dbReference type="InterPro" id="IPR029044">
    <property type="entry name" value="Nucleotide-diphossugar_trans"/>
</dbReference>
<dbReference type="PANTHER" id="PTHR43685:SF2">
    <property type="entry name" value="GLYCOSYLTRANSFERASE 2-LIKE DOMAIN-CONTAINING PROTEIN"/>
    <property type="match status" value="1"/>
</dbReference>
<dbReference type="Pfam" id="PF00535">
    <property type="entry name" value="Glycos_transf_2"/>
    <property type="match status" value="1"/>
</dbReference>
<dbReference type="Gene3D" id="3.90.550.10">
    <property type="entry name" value="Spore Coat Polysaccharide Biosynthesis Protein SpsA, Chain A"/>
    <property type="match status" value="1"/>
</dbReference>
<dbReference type="PANTHER" id="PTHR43685">
    <property type="entry name" value="GLYCOSYLTRANSFERASE"/>
    <property type="match status" value="1"/>
</dbReference>
<comment type="caution">
    <text evidence="2">The sequence shown here is derived from an EMBL/GenBank/DDBJ whole genome shotgun (WGS) entry which is preliminary data.</text>
</comment>
<proteinExistence type="predicted"/>
<evidence type="ECO:0000259" key="1">
    <source>
        <dbReference type="Pfam" id="PF00535"/>
    </source>
</evidence>
<feature type="domain" description="Glycosyltransferase 2-like" evidence="1">
    <location>
        <begin position="3"/>
        <end position="158"/>
    </location>
</feature>
<sequence length="245" mass="27174">MISVCIATFNGEAFVKEQLLSVLNQLSGSDEIVIADDGSVDGTVAAVNSIGDKRIRWVAGGQRLGVVKNFEAALSAARGEIIFLCDQDDIWLPGKVAHCVQVLKTHLLVVTDCVVVDESLNELSPSFFAIRKSEKGIVRNLWKNSYLGCCMAFHRELLDLCLPIPKAIPMHDMWIGLLANIRGSVKFSPQKCSLYRRHGKNASQTTGKSNFGFYQKLRIRFILIVQILLRLLKDESRGSNKGRIV</sequence>
<dbReference type="SUPFAM" id="SSF53448">
    <property type="entry name" value="Nucleotide-diphospho-sugar transferases"/>
    <property type="match status" value="1"/>
</dbReference>
<protein>
    <submittedName>
        <fullName evidence="2">Alpha-L-Rha alpha-1,3-L-rhamnosyltransferase</fullName>
    </submittedName>
</protein>
<dbReference type="RefSeq" id="WP_188420492.1">
    <property type="nucleotide sequence ID" value="NZ_BMDP01000002.1"/>
</dbReference>
<dbReference type="CDD" id="cd04196">
    <property type="entry name" value="GT_2_like_d"/>
    <property type="match status" value="1"/>
</dbReference>
<dbReference type="AlphaFoldDB" id="A0A8J3AWD2"/>
<gene>
    <name evidence="2" type="ORF">GCM10011430_16140</name>
</gene>
<reference evidence="2" key="1">
    <citation type="journal article" date="2014" name="Int. J. Syst. Evol. Microbiol.">
        <title>Complete genome sequence of Corynebacterium casei LMG S-19264T (=DSM 44701T), isolated from a smear-ripened cheese.</title>
        <authorList>
            <consortium name="US DOE Joint Genome Institute (JGI-PGF)"/>
            <person name="Walter F."/>
            <person name="Albersmeier A."/>
            <person name="Kalinowski J."/>
            <person name="Ruckert C."/>
        </authorList>
    </citation>
    <scope>NUCLEOTIDE SEQUENCE</scope>
    <source>
        <strain evidence="2">CCM 7664</strain>
    </source>
</reference>
<evidence type="ECO:0000313" key="3">
    <source>
        <dbReference type="Proteomes" id="UP000627205"/>
    </source>
</evidence>
<keyword evidence="3" id="KW-1185">Reference proteome</keyword>
<accession>A0A8J3AWD2</accession>
<dbReference type="Proteomes" id="UP000627205">
    <property type="component" value="Unassembled WGS sequence"/>
</dbReference>